<dbReference type="Pfam" id="PF10134">
    <property type="entry name" value="RPA"/>
    <property type="match status" value="1"/>
</dbReference>
<dbReference type="InterPro" id="IPR018777">
    <property type="entry name" value="Replication_initiator_prot_A"/>
</dbReference>
<reference evidence="1 2" key="1">
    <citation type="submission" date="2017-03" db="EMBL/GenBank/DDBJ databases">
        <title>Genome Sequence of Roseovarius mucosus strain SMR3 Isolated from a culture of the Diatom Skeletonema marinoi.</title>
        <authorList>
            <person name="Topel M."/>
            <person name="Pinder M."/>
            <person name="Johansson O.N."/>
            <person name="Kourtchenko O."/>
            <person name="Godhe A."/>
            <person name="Clarke A.K."/>
        </authorList>
    </citation>
    <scope>NUCLEOTIDE SEQUENCE [LARGE SCALE GENOMIC DNA]</scope>
    <source>
        <strain evidence="1 2">SMR3</strain>
        <plasmid evidence="2">psmr3-2</plasmid>
    </source>
</reference>
<dbReference type="Proteomes" id="UP000192273">
    <property type="component" value="Plasmid pSMR3-2"/>
</dbReference>
<keyword evidence="1" id="KW-0614">Plasmid</keyword>
<name>A0A1V0RVC5_9RHOB</name>
<dbReference type="EMBL" id="CP020476">
    <property type="protein sequence ID" value="ARE85688.1"/>
    <property type="molecule type" value="Genomic_DNA"/>
</dbReference>
<dbReference type="KEGG" id="rmm:ROSMUCSMR3_04245"/>
<keyword evidence="2" id="KW-1185">Reference proteome</keyword>
<dbReference type="RefSeq" id="WP_081508745.1">
    <property type="nucleotide sequence ID" value="NZ_CP020476.1"/>
</dbReference>
<organism evidence="1 2">
    <name type="scientific">Roseovarius mucosus</name>
    <dbReference type="NCBI Taxonomy" id="215743"/>
    <lineage>
        <taxon>Bacteria</taxon>
        <taxon>Pseudomonadati</taxon>
        <taxon>Pseudomonadota</taxon>
        <taxon>Alphaproteobacteria</taxon>
        <taxon>Rhodobacterales</taxon>
        <taxon>Roseobacteraceae</taxon>
        <taxon>Roseovarius</taxon>
    </lineage>
</organism>
<accession>A0A1V0RVC5</accession>
<geneLocation type="plasmid" evidence="2">
    <name>psmr3-2</name>
</geneLocation>
<dbReference type="AlphaFoldDB" id="A0A1V0RVC5"/>
<evidence type="ECO:0000313" key="2">
    <source>
        <dbReference type="Proteomes" id="UP000192273"/>
    </source>
</evidence>
<gene>
    <name evidence="1" type="ORF">ROSMUCSMR3_04245</name>
</gene>
<dbReference type="OrthoDB" id="581589at2"/>
<protein>
    <submittedName>
        <fullName evidence="1">Replication initiator protein A</fullName>
    </submittedName>
</protein>
<proteinExistence type="predicted"/>
<sequence>MVGEITKPDRTPLLPLRHAQGDFFVCDIFDAAPKGDMASMAHPIFTLSTKPDTKKRRYVATDGKSYVEIRPNMIGLATVHDRDVLIYCISQVMAALNDGKQVHRTLRFKAYDLLVATNRPVAGTGYSGLKAALERLQGTQIETNITTGGVEQIDGFSLIDRYRIVRETRDGRMLDLEVTLSDWVFNAIAGDDVLTLNRRYFQLRKPLERRLYELARKQCGTQPEWKCGLDKLKDRTGSTSSDKEFRRLVRAICKADEEHNHMPDYAFRMEADILTVTPKPEFLENYALKPEQDRLTGGYVLPLSPDTLERARELAPTWDIKVLVGEWRTYSARQKEPPKNPDAAFLGFCKSWFKKRGRNGW</sequence>
<evidence type="ECO:0000313" key="1">
    <source>
        <dbReference type="EMBL" id="ARE85688.1"/>
    </source>
</evidence>